<evidence type="ECO:0000256" key="2">
    <source>
        <dbReference type="ARBA" id="ARBA00022692"/>
    </source>
</evidence>
<name>A0A915E0P2_9BILA</name>
<protein>
    <submittedName>
        <fullName evidence="7">GtrA-like protein domain-containing protein</fullName>
    </submittedName>
</protein>
<sequence>MKLRNVLRKLLQARRGGKALQRSVTAQSSVFDATTYVLFQLGFLFLNKTFLFGSSAFVGLAAAFIWTAQGSYIA</sequence>
<evidence type="ECO:0000256" key="3">
    <source>
        <dbReference type="ARBA" id="ARBA00022989"/>
    </source>
</evidence>
<accession>A0A915E0P2</accession>
<proteinExistence type="predicted"/>
<keyword evidence="3 5" id="KW-1133">Transmembrane helix</keyword>
<reference evidence="7" key="1">
    <citation type="submission" date="2022-11" db="UniProtKB">
        <authorList>
            <consortium name="WormBaseParasite"/>
        </authorList>
    </citation>
    <scope>IDENTIFICATION</scope>
</reference>
<keyword evidence="4 5" id="KW-0472">Membrane</keyword>
<feature type="transmembrane region" description="Helical" evidence="5">
    <location>
        <begin position="50"/>
        <end position="68"/>
    </location>
</feature>
<dbReference type="GO" id="GO:0016020">
    <property type="term" value="C:membrane"/>
    <property type="evidence" value="ECO:0007669"/>
    <property type="project" value="UniProtKB-SubCell"/>
</dbReference>
<dbReference type="Pfam" id="PF05978">
    <property type="entry name" value="UNC-93"/>
    <property type="match status" value="1"/>
</dbReference>
<dbReference type="InterPro" id="IPR010291">
    <property type="entry name" value="Ion_channel_UNC-93"/>
</dbReference>
<evidence type="ECO:0000313" key="7">
    <source>
        <dbReference type="WBParaSite" id="jg25703"/>
    </source>
</evidence>
<evidence type="ECO:0000313" key="6">
    <source>
        <dbReference type="Proteomes" id="UP000887574"/>
    </source>
</evidence>
<evidence type="ECO:0000256" key="5">
    <source>
        <dbReference type="SAM" id="Phobius"/>
    </source>
</evidence>
<dbReference type="Proteomes" id="UP000887574">
    <property type="component" value="Unplaced"/>
</dbReference>
<dbReference type="AlphaFoldDB" id="A0A915E0P2"/>
<dbReference type="WBParaSite" id="jg25703">
    <property type="protein sequence ID" value="jg25703"/>
    <property type="gene ID" value="jg25703"/>
</dbReference>
<organism evidence="6 7">
    <name type="scientific">Ditylenchus dipsaci</name>
    <dbReference type="NCBI Taxonomy" id="166011"/>
    <lineage>
        <taxon>Eukaryota</taxon>
        <taxon>Metazoa</taxon>
        <taxon>Ecdysozoa</taxon>
        <taxon>Nematoda</taxon>
        <taxon>Chromadorea</taxon>
        <taxon>Rhabditida</taxon>
        <taxon>Tylenchina</taxon>
        <taxon>Tylenchomorpha</taxon>
        <taxon>Sphaerularioidea</taxon>
        <taxon>Anguinidae</taxon>
        <taxon>Anguininae</taxon>
        <taxon>Ditylenchus</taxon>
    </lineage>
</organism>
<keyword evidence="2 5" id="KW-0812">Transmembrane</keyword>
<evidence type="ECO:0000256" key="1">
    <source>
        <dbReference type="ARBA" id="ARBA00004141"/>
    </source>
</evidence>
<comment type="subcellular location">
    <subcellularLocation>
        <location evidence="1">Membrane</location>
        <topology evidence="1">Multi-pass membrane protein</topology>
    </subcellularLocation>
</comment>
<evidence type="ECO:0000256" key="4">
    <source>
        <dbReference type="ARBA" id="ARBA00023136"/>
    </source>
</evidence>
<keyword evidence="6" id="KW-1185">Reference proteome</keyword>